<gene>
    <name evidence="3" type="ORF">HOO65_010356</name>
</gene>
<evidence type="ECO:0000256" key="2">
    <source>
        <dbReference type="SAM" id="SignalP"/>
    </source>
</evidence>
<sequence>MAFSLSAAFKALVIALGLSITDIGVHGALRTSLSSHRSLAPRRDLGLHNILDKIPKPPPPPPPPQNERSLTTATDGSKILNGVVDIEGLLIRYKVSAPVALFMTGTRIPGAAGIRGVSSDLGLNVLIHGDGGEGFDDFPNQGVRENLAGIALQAPNQELNWGGGSGNNRPDGVQHSEAIREFIFMFLPEILSFDSDNVFFTGISGGAMLLTGYFIPTFMHELPNTGALLLCGAMPPQVPWVKAKKFIGNTRFHFQSTKNELDGLGDLIIETIDAFSETATKMRVSDNRLDKLQTVNNDPKGGHCIFDDVDFYSSIKLMAESYPNIMQKGGDGIVPGIGNVLDGTTTTILSFDKAVQAK</sequence>
<accession>A0ABR4MRU9</accession>
<comment type="caution">
    <text evidence="3">The sequence shown here is derived from an EMBL/GenBank/DDBJ whole genome shotgun (WGS) entry which is preliminary data.</text>
</comment>
<dbReference type="EMBL" id="JABSNW010000001">
    <property type="protein sequence ID" value="KAL2890998.1"/>
    <property type="molecule type" value="Genomic_DNA"/>
</dbReference>
<keyword evidence="2" id="KW-0732">Signal</keyword>
<dbReference type="InterPro" id="IPR029058">
    <property type="entry name" value="AB_hydrolase_fold"/>
</dbReference>
<protein>
    <submittedName>
        <fullName evidence="3">Uncharacterized protein</fullName>
    </submittedName>
</protein>
<dbReference type="Proteomes" id="UP001610728">
    <property type="component" value="Unassembled WGS sequence"/>
</dbReference>
<name>A0ABR4MRU9_9PEZI</name>
<dbReference type="RefSeq" id="XP_070862178.1">
    <property type="nucleotide sequence ID" value="XM_071005970.1"/>
</dbReference>
<feature type="chain" id="PRO_5046663806" evidence="2">
    <location>
        <begin position="28"/>
        <end position="358"/>
    </location>
</feature>
<keyword evidence="4" id="KW-1185">Reference proteome</keyword>
<feature type="region of interest" description="Disordered" evidence="1">
    <location>
        <begin position="49"/>
        <end position="74"/>
    </location>
</feature>
<evidence type="ECO:0000313" key="3">
    <source>
        <dbReference type="EMBL" id="KAL2890998.1"/>
    </source>
</evidence>
<reference evidence="3 4" key="1">
    <citation type="submission" date="2020-05" db="EMBL/GenBank/DDBJ databases">
        <title>Ceratocystis lukuohia genome.</title>
        <authorList>
            <person name="Harrington T.C."/>
            <person name="Kim K."/>
            <person name="Mayers C.G."/>
        </authorList>
    </citation>
    <scope>NUCLEOTIDE SEQUENCE [LARGE SCALE GENOMIC DNA]</scope>
    <source>
        <strain evidence="3 4">C4212</strain>
    </source>
</reference>
<dbReference type="GeneID" id="98114602"/>
<feature type="signal peptide" evidence="2">
    <location>
        <begin position="1"/>
        <end position="27"/>
    </location>
</feature>
<feature type="compositionally biased region" description="Pro residues" evidence="1">
    <location>
        <begin position="56"/>
        <end position="65"/>
    </location>
</feature>
<organism evidence="3 4">
    <name type="scientific">Ceratocystis lukuohia</name>
    <dbReference type="NCBI Taxonomy" id="2019550"/>
    <lineage>
        <taxon>Eukaryota</taxon>
        <taxon>Fungi</taxon>
        <taxon>Dikarya</taxon>
        <taxon>Ascomycota</taxon>
        <taxon>Pezizomycotina</taxon>
        <taxon>Sordariomycetes</taxon>
        <taxon>Hypocreomycetidae</taxon>
        <taxon>Microascales</taxon>
        <taxon>Ceratocystidaceae</taxon>
        <taxon>Ceratocystis</taxon>
    </lineage>
</organism>
<evidence type="ECO:0000313" key="4">
    <source>
        <dbReference type="Proteomes" id="UP001610728"/>
    </source>
</evidence>
<dbReference type="SUPFAM" id="SSF53474">
    <property type="entry name" value="alpha/beta-Hydrolases"/>
    <property type="match status" value="1"/>
</dbReference>
<evidence type="ECO:0000256" key="1">
    <source>
        <dbReference type="SAM" id="MobiDB-lite"/>
    </source>
</evidence>
<proteinExistence type="predicted"/>